<keyword evidence="6" id="KW-0653">Protein transport</keyword>
<feature type="domain" description="Type II secretion system protein GspC N-terminal" evidence="11">
    <location>
        <begin position="29"/>
        <end position="154"/>
    </location>
</feature>
<accession>A0ABT9EG76</accession>
<evidence type="ECO:0000256" key="1">
    <source>
        <dbReference type="ARBA" id="ARBA00004533"/>
    </source>
</evidence>
<dbReference type="Pfam" id="PF13180">
    <property type="entry name" value="PDZ_2"/>
    <property type="match status" value="1"/>
</dbReference>
<dbReference type="InterPro" id="IPR001478">
    <property type="entry name" value="PDZ"/>
</dbReference>
<keyword evidence="3" id="KW-1003">Cell membrane</keyword>
<evidence type="ECO:0000313" key="13">
    <source>
        <dbReference type="EMBL" id="MDP1025971.1"/>
    </source>
</evidence>
<gene>
    <name evidence="13" type="ORF">Q5H91_01990</name>
</gene>
<dbReference type="Pfam" id="PF11356">
    <property type="entry name" value="T2SSC"/>
    <property type="match status" value="1"/>
</dbReference>
<proteinExistence type="predicted"/>
<reference evidence="13 14" key="1">
    <citation type="submission" date="2023-07" db="EMBL/GenBank/DDBJ databases">
        <authorList>
            <person name="Kim M.K."/>
        </authorList>
    </citation>
    <scope>NUCLEOTIDE SEQUENCE [LARGE SCALE GENOMIC DNA]</scope>
    <source>
        <strain evidence="13 14">KR1UV-12</strain>
    </source>
</reference>
<dbReference type="RefSeq" id="WP_305171545.1">
    <property type="nucleotide sequence ID" value="NZ_JAUUDS010000001.1"/>
</dbReference>
<evidence type="ECO:0000256" key="6">
    <source>
        <dbReference type="ARBA" id="ARBA00022927"/>
    </source>
</evidence>
<evidence type="ECO:0000259" key="12">
    <source>
        <dbReference type="Pfam" id="PF13180"/>
    </source>
</evidence>
<evidence type="ECO:0000259" key="11">
    <source>
        <dbReference type="Pfam" id="PF11356"/>
    </source>
</evidence>
<keyword evidence="14" id="KW-1185">Reference proteome</keyword>
<evidence type="ECO:0000256" key="5">
    <source>
        <dbReference type="ARBA" id="ARBA00022692"/>
    </source>
</evidence>
<dbReference type="SUPFAM" id="SSF50156">
    <property type="entry name" value="PDZ domain-like"/>
    <property type="match status" value="1"/>
</dbReference>
<dbReference type="Proteomes" id="UP001230685">
    <property type="component" value="Unassembled WGS sequence"/>
</dbReference>
<evidence type="ECO:0000256" key="2">
    <source>
        <dbReference type="ARBA" id="ARBA00022448"/>
    </source>
</evidence>
<keyword evidence="2" id="KW-0813">Transport</keyword>
<evidence type="ECO:0000256" key="7">
    <source>
        <dbReference type="ARBA" id="ARBA00022989"/>
    </source>
</evidence>
<keyword evidence="7 10" id="KW-1133">Transmembrane helix</keyword>
<protein>
    <submittedName>
        <fullName evidence="13">Type II secretion system protein N</fullName>
    </submittedName>
</protein>
<evidence type="ECO:0000313" key="14">
    <source>
        <dbReference type="Proteomes" id="UP001230685"/>
    </source>
</evidence>
<keyword evidence="5 10" id="KW-0812">Transmembrane</keyword>
<dbReference type="EMBL" id="JAUUDS010000001">
    <property type="protein sequence ID" value="MDP1025971.1"/>
    <property type="molecule type" value="Genomic_DNA"/>
</dbReference>
<dbReference type="Gene3D" id="2.30.30.830">
    <property type="match status" value="1"/>
</dbReference>
<evidence type="ECO:0000256" key="9">
    <source>
        <dbReference type="SAM" id="MobiDB-lite"/>
    </source>
</evidence>
<keyword evidence="8 10" id="KW-0472">Membrane</keyword>
<keyword evidence="4" id="KW-0997">Cell inner membrane</keyword>
<evidence type="ECO:0000256" key="3">
    <source>
        <dbReference type="ARBA" id="ARBA00022475"/>
    </source>
</evidence>
<dbReference type="Gene3D" id="2.30.42.10">
    <property type="match status" value="1"/>
</dbReference>
<organism evidence="13 14">
    <name type="scientific">Sphingomonas aurea</name>
    <dbReference type="NCBI Taxonomy" id="3063994"/>
    <lineage>
        <taxon>Bacteria</taxon>
        <taxon>Pseudomonadati</taxon>
        <taxon>Pseudomonadota</taxon>
        <taxon>Alphaproteobacteria</taxon>
        <taxon>Sphingomonadales</taxon>
        <taxon>Sphingomonadaceae</taxon>
        <taxon>Sphingomonas</taxon>
    </lineage>
</organism>
<dbReference type="InterPro" id="IPR024961">
    <property type="entry name" value="T2SS_GspC_N"/>
</dbReference>
<comment type="subcellular location">
    <subcellularLocation>
        <location evidence="1">Cell inner membrane</location>
    </subcellularLocation>
</comment>
<comment type="caution">
    <text evidence="13">The sequence shown here is derived from an EMBL/GenBank/DDBJ whole genome shotgun (WGS) entry which is preliminary data.</text>
</comment>
<dbReference type="InterPro" id="IPR036034">
    <property type="entry name" value="PDZ_sf"/>
</dbReference>
<evidence type="ECO:0000256" key="10">
    <source>
        <dbReference type="SAM" id="Phobius"/>
    </source>
</evidence>
<evidence type="ECO:0000256" key="8">
    <source>
        <dbReference type="ARBA" id="ARBA00023136"/>
    </source>
</evidence>
<feature type="region of interest" description="Disordered" evidence="9">
    <location>
        <begin position="154"/>
        <end position="188"/>
    </location>
</feature>
<name>A0ABT9EG76_9SPHN</name>
<evidence type="ECO:0000256" key="4">
    <source>
        <dbReference type="ARBA" id="ARBA00022519"/>
    </source>
</evidence>
<feature type="transmembrane region" description="Helical" evidence="10">
    <location>
        <begin position="21"/>
        <end position="45"/>
    </location>
</feature>
<sequence>MRLKLDPRARRLIARLPVVNVYSIAELALMAGLAVQVARLIWVIATPVGPVGDWRPAGVTVPGSPVELLTGFDPFFRLQQAQTAPTNVTNLQLTVFGIRLDEATGRGSAIVAGPDGVQQSVAVGEEIQPGVRLKSVAFDHITLDRGGASEDLFLDQSGQAGAPPGGAPTGAPIPGGPPPGAAPAGSGGIQVGQLRQEIGFIPRLDNGRVSGLVVRPQGSGDAFRRAGLREGDVVTSIGGRPVTGPSDLDRVASENAGGGNVSITVERGQDTLPLTITIAAPNR</sequence>
<feature type="domain" description="PDZ" evidence="12">
    <location>
        <begin position="207"/>
        <end position="277"/>
    </location>
</feature>